<reference evidence="1 2" key="1">
    <citation type="journal article" date="2024" name="G3 (Bethesda)">
        <title>Genome assembly of Hibiscus sabdariffa L. provides insights into metabolisms of medicinal natural products.</title>
        <authorList>
            <person name="Kim T."/>
        </authorList>
    </citation>
    <scope>NUCLEOTIDE SEQUENCE [LARGE SCALE GENOMIC DNA]</scope>
    <source>
        <strain evidence="1">TK-2024</strain>
        <tissue evidence="1">Old leaves</tissue>
    </source>
</reference>
<keyword evidence="2" id="KW-1185">Reference proteome</keyword>
<dbReference type="EMBL" id="JBBPBM010000012">
    <property type="protein sequence ID" value="KAK8562591.1"/>
    <property type="molecule type" value="Genomic_DNA"/>
</dbReference>
<gene>
    <name evidence="1" type="ORF">V6N12_010665</name>
</gene>
<dbReference type="Proteomes" id="UP001472677">
    <property type="component" value="Unassembled WGS sequence"/>
</dbReference>
<protein>
    <submittedName>
        <fullName evidence="1">Uncharacterized protein</fullName>
    </submittedName>
</protein>
<sequence>MAKTMKALGLNYPTNPAAGEALFGSTVRYAKHNLGATTTMNTWGPSTSHDQASFANLWIANGPMDLFYAVFT</sequence>
<organism evidence="1 2">
    <name type="scientific">Hibiscus sabdariffa</name>
    <name type="common">roselle</name>
    <dbReference type="NCBI Taxonomy" id="183260"/>
    <lineage>
        <taxon>Eukaryota</taxon>
        <taxon>Viridiplantae</taxon>
        <taxon>Streptophyta</taxon>
        <taxon>Embryophyta</taxon>
        <taxon>Tracheophyta</taxon>
        <taxon>Spermatophyta</taxon>
        <taxon>Magnoliopsida</taxon>
        <taxon>eudicotyledons</taxon>
        <taxon>Gunneridae</taxon>
        <taxon>Pentapetalae</taxon>
        <taxon>rosids</taxon>
        <taxon>malvids</taxon>
        <taxon>Malvales</taxon>
        <taxon>Malvaceae</taxon>
        <taxon>Malvoideae</taxon>
        <taxon>Hibiscus</taxon>
    </lineage>
</organism>
<name>A0ABR2EPJ5_9ROSI</name>
<proteinExistence type="predicted"/>
<accession>A0ABR2EPJ5</accession>
<comment type="caution">
    <text evidence="1">The sequence shown here is derived from an EMBL/GenBank/DDBJ whole genome shotgun (WGS) entry which is preliminary data.</text>
</comment>
<evidence type="ECO:0000313" key="2">
    <source>
        <dbReference type="Proteomes" id="UP001472677"/>
    </source>
</evidence>
<evidence type="ECO:0000313" key="1">
    <source>
        <dbReference type="EMBL" id="KAK8562591.1"/>
    </source>
</evidence>